<dbReference type="EMBL" id="FJUW01000002">
    <property type="protein sequence ID" value="CZS88929.1"/>
    <property type="molecule type" value="Genomic_DNA"/>
</dbReference>
<protein>
    <submittedName>
        <fullName evidence="3">Related to putative cytoplasmic structural protein</fullName>
    </submittedName>
</protein>
<organism evidence="3 4">
    <name type="scientific">Rhynchosporium graminicola</name>
    <dbReference type="NCBI Taxonomy" id="2792576"/>
    <lineage>
        <taxon>Eukaryota</taxon>
        <taxon>Fungi</taxon>
        <taxon>Dikarya</taxon>
        <taxon>Ascomycota</taxon>
        <taxon>Pezizomycotina</taxon>
        <taxon>Leotiomycetes</taxon>
        <taxon>Helotiales</taxon>
        <taxon>Ploettnerulaceae</taxon>
        <taxon>Rhynchosporium</taxon>
    </lineage>
</organism>
<sequence>MDFPDAELRDGGLADFESNVHTIHAPPSRALSPITSNAMNTLNGTSSTLSALSKSNSASTIRSVPSESLQLDTNSSSPDEERRNHRSDPTAMPHSTKASPQTSVPHSQPPLSRHNSNLAVENGLVRKISSEFGPTRSYTNSSIQIPDDASPTSNGNSVSPGGQWSSAVGRANLGKSGRVIERLMGENDMLKRDLNLERLRAEESKQAVRMAEGKMDALTAEYDGKLHDAAINKALLKRRERQVAEMKSQIEAEKHRADKAVERERGWREAMEKIEEDSKRSVEDAQILAALMKGRNEAMTSHWRDRGVEVNKTVAKLGEEIGIIVQERRADDDRMNMLQELCDQQAEQLTALQAEKDGIGEAFERYKIAQEDALKDIKERARSQEKANEAALQETQKLLGELKWALNIKKNVKGAD</sequence>
<feature type="compositionally biased region" description="Polar residues" evidence="2">
    <location>
        <begin position="96"/>
        <end position="118"/>
    </location>
</feature>
<dbReference type="Proteomes" id="UP000178129">
    <property type="component" value="Unassembled WGS sequence"/>
</dbReference>
<feature type="coiled-coil region" evidence="1">
    <location>
        <begin position="335"/>
        <end position="394"/>
    </location>
</feature>
<reference evidence="4" key="1">
    <citation type="submission" date="2016-03" db="EMBL/GenBank/DDBJ databases">
        <authorList>
            <person name="Ploux O."/>
        </authorList>
    </citation>
    <scope>NUCLEOTIDE SEQUENCE [LARGE SCALE GENOMIC DNA]</scope>
    <source>
        <strain evidence="4">UK7</strain>
    </source>
</reference>
<evidence type="ECO:0000313" key="3">
    <source>
        <dbReference type="EMBL" id="CZS88929.1"/>
    </source>
</evidence>
<dbReference type="STRING" id="914237.A0A1E1JT26"/>
<feature type="compositionally biased region" description="Basic and acidic residues" evidence="2">
    <location>
        <begin position="79"/>
        <end position="88"/>
    </location>
</feature>
<name>A0A1E1JT26_9HELO</name>
<dbReference type="AlphaFoldDB" id="A0A1E1JT26"/>
<feature type="compositionally biased region" description="Polar residues" evidence="2">
    <location>
        <begin position="61"/>
        <end position="77"/>
    </location>
</feature>
<gene>
    <name evidence="3" type="ORF">RCO7_04601</name>
</gene>
<evidence type="ECO:0000313" key="4">
    <source>
        <dbReference type="Proteomes" id="UP000178129"/>
    </source>
</evidence>
<accession>A0A1E1JT26</accession>
<comment type="caution">
    <text evidence="3">The sequence shown here is derived from an EMBL/GenBank/DDBJ whole genome shotgun (WGS) entry which is preliminary data.</text>
</comment>
<proteinExistence type="predicted"/>
<feature type="region of interest" description="Disordered" evidence="2">
    <location>
        <begin position="58"/>
        <end position="118"/>
    </location>
</feature>
<feature type="compositionally biased region" description="Polar residues" evidence="2">
    <location>
        <begin position="136"/>
        <end position="166"/>
    </location>
</feature>
<evidence type="ECO:0000256" key="2">
    <source>
        <dbReference type="SAM" id="MobiDB-lite"/>
    </source>
</evidence>
<keyword evidence="4" id="KW-1185">Reference proteome</keyword>
<feature type="region of interest" description="Disordered" evidence="2">
    <location>
        <begin position="131"/>
        <end position="170"/>
    </location>
</feature>
<evidence type="ECO:0000256" key="1">
    <source>
        <dbReference type="SAM" id="Coils"/>
    </source>
</evidence>
<feature type="coiled-coil region" evidence="1">
    <location>
        <begin position="180"/>
        <end position="263"/>
    </location>
</feature>
<keyword evidence="1" id="KW-0175">Coiled coil</keyword>
<dbReference type="InParanoid" id="A0A1E1JT26"/>